<sequence>MTPTPTPTAPRPGRPQPDAAVLDPAVLAAADARLAGTDALLATAYPGEDGSRQPVHTVYVPGHRFDAGTVAAWGEQARDAVARFGGAEAMTAALGLGERSAAVASRIDAKLAREPIEDLRIDFEDGYGPRPDEDAEVVAAATALARTVNDGTAPPFVGIRFKCFEAPTRHRGIRTLDLFLGTLLEHGPLPDGLRLTLPKVSTVDQVAVMVDVCAAFEQTAGLPPGRLGFEIQVETPQLILAADGSCPLAPALHAGGGRVTGLHYGTYDYSASLQIAAAHQSMEHPAADHAKQVMQLVAAGTGVQLSDGSTNVLPVGSRDQVLAAWRLHHRLVRRSLERGFYQGWDLHPAQLPTRYAANIAFWTEDFDAAAARLAAYVGRTGGGVLDEPATARALARYLYRGYQCGATDAEQLTAATGLGPDALGALARPRSDTENVDLPPTGRATPGAAGADPTDQEDHR</sequence>
<comment type="caution">
    <text evidence="5">The sequence shown here is derived from an EMBL/GenBank/DDBJ whole genome shotgun (WGS) entry which is preliminary data.</text>
</comment>
<keyword evidence="2" id="KW-0479">Metal-binding</keyword>
<dbReference type="PANTHER" id="PTHR32308:SF10">
    <property type="entry name" value="CITRATE LYASE SUBUNIT BETA"/>
    <property type="match status" value="1"/>
</dbReference>
<reference evidence="5 6" key="1">
    <citation type="submission" date="2020-07" db="EMBL/GenBank/DDBJ databases">
        <title>Sequencing the genomes of 1000 actinobacteria strains.</title>
        <authorList>
            <person name="Klenk H.-P."/>
        </authorList>
    </citation>
    <scope>NUCLEOTIDE SEQUENCE [LARGE SCALE GENOMIC DNA]</scope>
    <source>
        <strain evidence="5 6">DSM 100723</strain>
    </source>
</reference>
<dbReference type="InterPro" id="IPR040442">
    <property type="entry name" value="Pyrv_kinase-like_dom_sf"/>
</dbReference>
<keyword evidence="6" id="KW-1185">Reference proteome</keyword>
<keyword evidence="3" id="KW-0460">Magnesium</keyword>
<dbReference type="GO" id="GO:0006107">
    <property type="term" value="P:oxaloacetate metabolic process"/>
    <property type="evidence" value="ECO:0007669"/>
    <property type="project" value="TreeGrafter"/>
</dbReference>
<organism evidence="5 6">
    <name type="scientific">Microlunatus kandeliicorticis</name>
    <dbReference type="NCBI Taxonomy" id="1759536"/>
    <lineage>
        <taxon>Bacteria</taxon>
        <taxon>Bacillati</taxon>
        <taxon>Actinomycetota</taxon>
        <taxon>Actinomycetes</taxon>
        <taxon>Propionibacteriales</taxon>
        <taxon>Propionibacteriaceae</taxon>
        <taxon>Microlunatus</taxon>
    </lineage>
</organism>
<dbReference type="Pfam" id="PF22484">
    <property type="entry name" value="DUF6986"/>
    <property type="match status" value="1"/>
</dbReference>
<dbReference type="EMBL" id="JACGWT010000005">
    <property type="protein sequence ID" value="MBA8795492.1"/>
    <property type="molecule type" value="Genomic_DNA"/>
</dbReference>
<dbReference type="Gene3D" id="3.20.20.60">
    <property type="entry name" value="Phosphoenolpyruvate-binding domains"/>
    <property type="match status" value="1"/>
</dbReference>
<feature type="compositionally biased region" description="Low complexity" evidence="4">
    <location>
        <begin position="439"/>
        <end position="453"/>
    </location>
</feature>
<evidence type="ECO:0000313" key="5">
    <source>
        <dbReference type="EMBL" id="MBA8795492.1"/>
    </source>
</evidence>
<gene>
    <name evidence="5" type="ORF">FHX74_003128</name>
</gene>
<dbReference type="InterPro" id="IPR054255">
    <property type="entry name" value="DUF6986"/>
</dbReference>
<dbReference type="Proteomes" id="UP000523079">
    <property type="component" value="Unassembled WGS sequence"/>
</dbReference>
<dbReference type="RefSeq" id="WP_220484055.1">
    <property type="nucleotide sequence ID" value="NZ_JACGWT010000005.1"/>
</dbReference>
<dbReference type="GO" id="GO:0000287">
    <property type="term" value="F:magnesium ion binding"/>
    <property type="evidence" value="ECO:0007669"/>
    <property type="project" value="TreeGrafter"/>
</dbReference>
<evidence type="ECO:0000256" key="2">
    <source>
        <dbReference type="ARBA" id="ARBA00022723"/>
    </source>
</evidence>
<feature type="region of interest" description="Disordered" evidence="4">
    <location>
        <begin position="423"/>
        <end position="460"/>
    </location>
</feature>
<dbReference type="GO" id="GO:0003824">
    <property type="term" value="F:catalytic activity"/>
    <property type="evidence" value="ECO:0007669"/>
    <property type="project" value="InterPro"/>
</dbReference>
<evidence type="ECO:0000313" key="6">
    <source>
        <dbReference type="Proteomes" id="UP000523079"/>
    </source>
</evidence>
<evidence type="ECO:0008006" key="7">
    <source>
        <dbReference type="Google" id="ProtNLM"/>
    </source>
</evidence>
<accession>A0A7W3P707</accession>
<dbReference type="SUPFAM" id="SSF51621">
    <property type="entry name" value="Phosphoenolpyruvate/pyruvate domain"/>
    <property type="match status" value="1"/>
</dbReference>
<dbReference type="PANTHER" id="PTHR32308">
    <property type="entry name" value="LYASE BETA SUBUNIT, PUTATIVE (AFU_ORTHOLOGUE AFUA_4G13030)-RELATED"/>
    <property type="match status" value="1"/>
</dbReference>
<evidence type="ECO:0000256" key="1">
    <source>
        <dbReference type="ARBA" id="ARBA00001946"/>
    </source>
</evidence>
<evidence type="ECO:0000256" key="3">
    <source>
        <dbReference type="ARBA" id="ARBA00022842"/>
    </source>
</evidence>
<dbReference type="AlphaFoldDB" id="A0A7W3P707"/>
<name>A0A7W3P707_9ACTN</name>
<protein>
    <recommendedName>
        <fullName evidence="7">HpcH/HpaI aldolase/citrate lyase family protein</fullName>
    </recommendedName>
</protein>
<dbReference type="InterPro" id="IPR015813">
    <property type="entry name" value="Pyrv/PenolPyrv_kinase-like_dom"/>
</dbReference>
<proteinExistence type="predicted"/>
<comment type="cofactor">
    <cofactor evidence="1">
        <name>Mg(2+)</name>
        <dbReference type="ChEBI" id="CHEBI:18420"/>
    </cofactor>
</comment>
<evidence type="ECO:0000256" key="4">
    <source>
        <dbReference type="SAM" id="MobiDB-lite"/>
    </source>
</evidence>